<dbReference type="InParanoid" id="A2EC66"/>
<dbReference type="SMR" id="A2EC66"/>
<keyword evidence="2" id="KW-1185">Reference proteome</keyword>
<dbReference type="VEuPathDB" id="TrichDB:TVAG_413940"/>
<organism evidence="1 2">
    <name type="scientific">Trichomonas vaginalis (strain ATCC PRA-98 / G3)</name>
    <dbReference type="NCBI Taxonomy" id="412133"/>
    <lineage>
        <taxon>Eukaryota</taxon>
        <taxon>Metamonada</taxon>
        <taxon>Parabasalia</taxon>
        <taxon>Trichomonadida</taxon>
        <taxon>Trichomonadidae</taxon>
        <taxon>Trichomonas</taxon>
    </lineage>
</organism>
<dbReference type="EMBL" id="DS113351">
    <property type="protein sequence ID" value="EAY09743.1"/>
    <property type="molecule type" value="Genomic_DNA"/>
</dbReference>
<accession>A2EC66</accession>
<dbReference type="Proteomes" id="UP000001542">
    <property type="component" value="Unassembled WGS sequence"/>
</dbReference>
<dbReference type="VEuPathDB" id="TrichDB:TVAGG3_0205260"/>
<sequence>MIDPLGNYSNLPRRARPKRKVVKKHVADIIERMLIENNQINDQKTIKQEAQDKASEIDQVCYIQYGEDGAAYQHCVSSKLHETSGMYSDQAEMPGSPTQQLVMQMLDKLEYLKDIYSDEAFFHMHSHDINRTDLKWLINFLELIRQKNSFDGLEQNISITYFSLFLPLTTKIEQLKAESKPSYAMSDMSWEDQFNSMDEEDWLFE</sequence>
<dbReference type="KEGG" id="tva:4767668"/>
<reference evidence="1" key="2">
    <citation type="journal article" date="2007" name="Science">
        <title>Draft genome sequence of the sexually transmitted pathogen Trichomonas vaginalis.</title>
        <authorList>
            <person name="Carlton J.M."/>
            <person name="Hirt R.P."/>
            <person name="Silva J.C."/>
            <person name="Delcher A.L."/>
            <person name="Schatz M."/>
            <person name="Zhao Q."/>
            <person name="Wortman J.R."/>
            <person name="Bidwell S.L."/>
            <person name="Alsmark U.C.M."/>
            <person name="Besteiro S."/>
            <person name="Sicheritz-Ponten T."/>
            <person name="Noel C.J."/>
            <person name="Dacks J.B."/>
            <person name="Foster P.G."/>
            <person name="Simillion C."/>
            <person name="Van de Peer Y."/>
            <person name="Miranda-Saavedra D."/>
            <person name="Barton G.J."/>
            <person name="Westrop G.D."/>
            <person name="Mueller S."/>
            <person name="Dessi D."/>
            <person name="Fiori P.L."/>
            <person name="Ren Q."/>
            <person name="Paulsen I."/>
            <person name="Zhang H."/>
            <person name="Bastida-Corcuera F.D."/>
            <person name="Simoes-Barbosa A."/>
            <person name="Brown M.T."/>
            <person name="Hayes R.D."/>
            <person name="Mukherjee M."/>
            <person name="Okumura C.Y."/>
            <person name="Schneider R."/>
            <person name="Smith A.J."/>
            <person name="Vanacova S."/>
            <person name="Villalvazo M."/>
            <person name="Haas B.J."/>
            <person name="Pertea M."/>
            <person name="Feldblyum T.V."/>
            <person name="Utterback T.R."/>
            <person name="Shu C.L."/>
            <person name="Osoegawa K."/>
            <person name="de Jong P.J."/>
            <person name="Hrdy I."/>
            <person name="Horvathova L."/>
            <person name="Zubacova Z."/>
            <person name="Dolezal P."/>
            <person name="Malik S.B."/>
            <person name="Logsdon J.M. Jr."/>
            <person name="Henze K."/>
            <person name="Gupta A."/>
            <person name="Wang C.C."/>
            <person name="Dunne R.L."/>
            <person name="Upcroft J.A."/>
            <person name="Upcroft P."/>
            <person name="White O."/>
            <person name="Salzberg S.L."/>
            <person name="Tang P."/>
            <person name="Chiu C.-H."/>
            <person name="Lee Y.-S."/>
            <person name="Embley T.M."/>
            <person name="Coombs G.H."/>
            <person name="Mottram J.C."/>
            <person name="Tachezy J."/>
            <person name="Fraser-Liggett C.M."/>
            <person name="Johnson P.J."/>
        </authorList>
    </citation>
    <scope>NUCLEOTIDE SEQUENCE [LARGE SCALE GENOMIC DNA]</scope>
    <source>
        <strain evidence="1">G3</strain>
    </source>
</reference>
<dbReference type="OrthoDB" id="10623446at2759"/>
<evidence type="ECO:0000313" key="2">
    <source>
        <dbReference type="Proteomes" id="UP000001542"/>
    </source>
</evidence>
<evidence type="ECO:0000313" key="1">
    <source>
        <dbReference type="EMBL" id="EAY09743.1"/>
    </source>
</evidence>
<reference evidence="1" key="1">
    <citation type="submission" date="2006-10" db="EMBL/GenBank/DDBJ databases">
        <authorList>
            <person name="Amadeo P."/>
            <person name="Zhao Q."/>
            <person name="Wortman J."/>
            <person name="Fraser-Liggett C."/>
            <person name="Carlton J."/>
        </authorList>
    </citation>
    <scope>NUCLEOTIDE SEQUENCE</scope>
    <source>
        <strain evidence="1">G3</strain>
    </source>
</reference>
<dbReference type="RefSeq" id="XP_001321966.1">
    <property type="nucleotide sequence ID" value="XM_001321931.1"/>
</dbReference>
<dbReference type="AlphaFoldDB" id="A2EC66"/>
<protein>
    <submittedName>
        <fullName evidence="1">Uncharacterized protein</fullName>
    </submittedName>
</protein>
<gene>
    <name evidence="1" type="ORF">TVAG_413940</name>
</gene>
<name>A2EC66_TRIV3</name>
<proteinExistence type="predicted"/>